<protein>
    <submittedName>
        <fullName evidence="2">Uncharacterized protein</fullName>
    </submittedName>
</protein>
<organism evidence="2">
    <name type="scientific">Candidatus Kentrum sp. FW</name>
    <dbReference type="NCBI Taxonomy" id="2126338"/>
    <lineage>
        <taxon>Bacteria</taxon>
        <taxon>Pseudomonadati</taxon>
        <taxon>Pseudomonadota</taxon>
        <taxon>Gammaproteobacteria</taxon>
        <taxon>Candidatus Kentrum</taxon>
    </lineage>
</organism>
<proteinExistence type="predicted"/>
<accession>A0A450SVH2</accession>
<evidence type="ECO:0000313" key="1">
    <source>
        <dbReference type="EMBL" id="VFJ57243.1"/>
    </source>
</evidence>
<dbReference type="EMBL" id="CAADFD010000033">
    <property type="protein sequence ID" value="VFJ57243.1"/>
    <property type="molecule type" value="Genomic_DNA"/>
</dbReference>
<sequence>MKEAIPDKISFIRDSTKDSDRRLRLFAASPGEVPPQTNKA</sequence>
<reference evidence="2" key="1">
    <citation type="submission" date="2019-02" db="EMBL/GenBank/DDBJ databases">
        <authorList>
            <person name="Gruber-Vodicka R. H."/>
            <person name="Seah K. B. B."/>
        </authorList>
    </citation>
    <scope>NUCLEOTIDE SEQUENCE</scope>
    <source>
        <strain evidence="1">BECK_BZ106</strain>
        <strain evidence="2">BECK_BZ15</strain>
    </source>
</reference>
<dbReference type="EMBL" id="CAADEW010000077">
    <property type="protein sequence ID" value="VFJ58032.1"/>
    <property type="molecule type" value="Genomic_DNA"/>
</dbReference>
<dbReference type="AlphaFoldDB" id="A0A450SVH2"/>
<gene>
    <name evidence="2" type="ORF">BECKFW1821A_GA0114235_107715</name>
    <name evidence="1" type="ORF">BECKFW1821B_GA0114236_10333</name>
</gene>
<evidence type="ECO:0000313" key="2">
    <source>
        <dbReference type="EMBL" id="VFJ58032.1"/>
    </source>
</evidence>
<name>A0A450SVH2_9GAMM</name>